<dbReference type="AlphaFoldDB" id="A0A6J4UKL8"/>
<organism evidence="2">
    <name type="scientific">uncultured Thermomicrobiales bacterium</name>
    <dbReference type="NCBI Taxonomy" id="1645740"/>
    <lineage>
        <taxon>Bacteria</taxon>
        <taxon>Pseudomonadati</taxon>
        <taxon>Thermomicrobiota</taxon>
        <taxon>Thermomicrobia</taxon>
        <taxon>Thermomicrobiales</taxon>
        <taxon>environmental samples</taxon>
    </lineage>
</organism>
<feature type="compositionally biased region" description="Basic residues" evidence="1">
    <location>
        <begin position="182"/>
        <end position="208"/>
    </location>
</feature>
<name>A0A6J4UKL8_9BACT</name>
<feature type="non-terminal residue" evidence="2">
    <location>
        <position position="1"/>
    </location>
</feature>
<dbReference type="EMBL" id="CADCWF010000123">
    <property type="protein sequence ID" value="CAA9553485.1"/>
    <property type="molecule type" value="Genomic_DNA"/>
</dbReference>
<protein>
    <submittedName>
        <fullName evidence="2">Luciferase-like</fullName>
    </submittedName>
</protein>
<feature type="compositionally biased region" description="Basic and acidic residues" evidence="1">
    <location>
        <begin position="226"/>
        <end position="237"/>
    </location>
</feature>
<evidence type="ECO:0000256" key="1">
    <source>
        <dbReference type="SAM" id="MobiDB-lite"/>
    </source>
</evidence>
<feature type="compositionally biased region" description="Basic residues" evidence="1">
    <location>
        <begin position="25"/>
        <end position="40"/>
    </location>
</feature>
<accession>A0A6J4UKL8</accession>
<feature type="non-terminal residue" evidence="2">
    <location>
        <position position="355"/>
    </location>
</feature>
<proteinExistence type="predicted"/>
<sequence>DPTPTLAALHPRPHPDPGGLFDRRRPARGGRAGHPRRPPRLRTGLVRRAPQLPRARQRCPGDHDRPHRGANHGDPGRRRRRHAAQPRPAQDRRDVPPARGAPPRPDRPRSRPRPRHRHPDRLRDAPLPGGALGRQLPRVARRADRVRRRRLPGRPPVPGDPAGAGRHHAAAPLAARFERIQRPPRRRGRVGLRLRRPHQRARRGRRTARLPGVVRPLRALPGAAGDPDRLGHGRGDAGPRPGALARQRPAAAPPPDRPTRRLPLPRRGEALPVHGGRAGADRLDADALPGRRRGRGPPADRRPRRPGRGRRSDGHDLPGRAGGSPTDGRLVSRGIRAGRAPGRTDPGRRRFGRGL</sequence>
<feature type="region of interest" description="Disordered" evidence="1">
    <location>
        <begin position="1"/>
        <end position="355"/>
    </location>
</feature>
<gene>
    <name evidence="2" type="ORF">AVDCRST_MAG59-1958</name>
</gene>
<feature type="compositionally biased region" description="Low complexity" evidence="1">
    <location>
        <begin position="160"/>
        <end position="175"/>
    </location>
</feature>
<feature type="compositionally biased region" description="Basic residues" evidence="1">
    <location>
        <begin position="110"/>
        <end position="120"/>
    </location>
</feature>
<reference evidence="2" key="1">
    <citation type="submission" date="2020-02" db="EMBL/GenBank/DDBJ databases">
        <authorList>
            <person name="Meier V. D."/>
        </authorList>
    </citation>
    <scope>NUCLEOTIDE SEQUENCE</scope>
    <source>
        <strain evidence="2">AVDCRST_MAG59</strain>
    </source>
</reference>
<evidence type="ECO:0000313" key="2">
    <source>
        <dbReference type="EMBL" id="CAA9553485.1"/>
    </source>
</evidence>
<feature type="compositionally biased region" description="Low complexity" evidence="1">
    <location>
        <begin position="238"/>
        <end position="250"/>
    </location>
</feature>